<evidence type="ECO:0000313" key="2">
    <source>
        <dbReference type="Proteomes" id="UP001144978"/>
    </source>
</evidence>
<evidence type="ECO:0000313" key="1">
    <source>
        <dbReference type="EMBL" id="KAJ3009533.1"/>
    </source>
</evidence>
<protein>
    <submittedName>
        <fullName evidence="1">Uncharacterized protein</fullName>
    </submittedName>
</protein>
<keyword evidence="2" id="KW-1185">Reference proteome</keyword>
<dbReference type="EMBL" id="JANSHE010000540">
    <property type="protein sequence ID" value="KAJ3009533.1"/>
    <property type="molecule type" value="Genomic_DNA"/>
</dbReference>
<name>A0ACC1Q392_9APHY</name>
<comment type="caution">
    <text evidence="1">The sequence shown here is derived from an EMBL/GenBank/DDBJ whole genome shotgun (WGS) entry which is preliminary data.</text>
</comment>
<sequence>MLEYIQGIRKIYNAKLVPNHHLSLHLLDCLLLFGPTLAWWAFPFEHYNGLLQRYNKNYKTADMPKMFMHYFYIGAKLRWMIATNLKTWLNCPEMQDMQRAFHAAFQDVARGSQIIDMSAFSPDDQDNLAMCGCTVGKEKSSGNLPPGHCGHQGFIAQQRTCTFTLLPLSLPSLLHCRPLILVVSLWLLSQPSHRSRGPLALIAILVIPLLSLWPSCCPQRGPPAITAAAAIALACPPSSSSSASIPGSQARPSEIDVYFTDVHPCDENGALQWWKDHAAQFPVLALIARDILAIPGVSIAVERLFSSCRHTLRDARSSLSASSASMTVITKEWLKRGLGDNIDYLEQVSIWQQ</sequence>
<dbReference type="Proteomes" id="UP001144978">
    <property type="component" value="Unassembled WGS sequence"/>
</dbReference>
<accession>A0ACC1Q392</accession>
<proteinExistence type="predicted"/>
<organism evidence="1 2">
    <name type="scientific">Trametes sanguinea</name>
    <dbReference type="NCBI Taxonomy" id="158606"/>
    <lineage>
        <taxon>Eukaryota</taxon>
        <taxon>Fungi</taxon>
        <taxon>Dikarya</taxon>
        <taxon>Basidiomycota</taxon>
        <taxon>Agaricomycotina</taxon>
        <taxon>Agaricomycetes</taxon>
        <taxon>Polyporales</taxon>
        <taxon>Polyporaceae</taxon>
        <taxon>Trametes</taxon>
    </lineage>
</organism>
<reference evidence="1" key="1">
    <citation type="submission" date="2022-08" db="EMBL/GenBank/DDBJ databases">
        <title>Genome Sequence of Pycnoporus sanguineus.</title>
        <authorList>
            <person name="Buettner E."/>
        </authorList>
    </citation>
    <scope>NUCLEOTIDE SEQUENCE</scope>
    <source>
        <strain evidence="1">CG-C14</strain>
    </source>
</reference>
<gene>
    <name evidence="1" type="ORF">NUW54_g2749</name>
</gene>